<proteinExistence type="predicted"/>
<reference evidence="1 2" key="1">
    <citation type="submission" date="2013-06" db="EMBL/GenBank/DDBJ databases">
        <authorList>
            <person name="Walk S."/>
            <person name="Aronoff D."/>
            <person name="Young V.Y."/>
            <person name="Marsh J."/>
            <person name="Harrison L."/>
            <person name="Daugherty S.C."/>
            <person name="Shefchek K.A."/>
            <person name="Hine E.E."/>
            <person name="Tallon L.J."/>
            <person name="Sadzewicz L.K."/>
            <person name="Rasko D.A."/>
        </authorList>
    </citation>
    <scope>NUCLEOTIDE SEQUENCE [LARGE SCALE GENOMIC DNA]</scope>
    <source>
        <strain evidence="1 2">ATCC 638</strain>
    </source>
</reference>
<sequence>MKKDRFIIKGKDFTVETDSIKINYWDYSNEGCSLEVTWIDSFEELEDIYDNFDYEEVTLTNEFYCFSYEYDEENCIVKIICSNSYLNDDILECINEDFKHVNCNFDLPTKFKCLTFTEFKKLFGLKGTKKKIIENCPPEYELNFLTVNWNAKIKYTLYKTVEENLQYIQYRCDLGTYKIQ</sequence>
<protein>
    <submittedName>
        <fullName evidence="1">Uncharacterized protein</fullName>
    </submittedName>
</protein>
<name>T4VGY3_PARBF</name>
<evidence type="ECO:0000313" key="2">
    <source>
        <dbReference type="Proteomes" id="UP000015688"/>
    </source>
</evidence>
<dbReference type="AlphaFoldDB" id="T4VGY3"/>
<dbReference type="GeneID" id="67474433"/>
<accession>T4VGY3</accession>
<evidence type="ECO:0000313" key="1">
    <source>
        <dbReference type="EMBL" id="EQK40021.1"/>
    </source>
</evidence>
<dbReference type="Proteomes" id="UP000015688">
    <property type="component" value="Unassembled WGS sequence"/>
</dbReference>
<comment type="caution">
    <text evidence="1">The sequence shown here is derived from an EMBL/GenBank/DDBJ whole genome shotgun (WGS) entry which is preliminary data.</text>
</comment>
<organism evidence="1 2">
    <name type="scientific">Paraclostridium bifermentans ATCC 638 = DSM 14991</name>
    <dbReference type="NCBI Taxonomy" id="1233171"/>
    <lineage>
        <taxon>Bacteria</taxon>
        <taxon>Bacillati</taxon>
        <taxon>Bacillota</taxon>
        <taxon>Clostridia</taxon>
        <taxon>Peptostreptococcales</taxon>
        <taxon>Peptostreptococcaceae</taxon>
        <taxon>Paraclostridium</taxon>
    </lineage>
</organism>
<dbReference type="EMBL" id="AVNC01000022">
    <property type="protein sequence ID" value="EQK40021.1"/>
    <property type="molecule type" value="Genomic_DNA"/>
</dbReference>
<dbReference type="RefSeq" id="WP_021434483.1">
    <property type="nucleotide sequence ID" value="NZ_AVNC01000022.1"/>
</dbReference>
<gene>
    <name evidence="1" type="ORF">C672_3504</name>
</gene>
<dbReference type="PATRIC" id="fig|1233171.3.peg.3372"/>